<dbReference type="STRING" id="1423755.FC40_GL001118"/>
<dbReference type="eggNOG" id="ENOG502ZBHZ">
    <property type="taxonomic scope" value="Bacteria"/>
</dbReference>
<evidence type="ECO:0008006" key="3">
    <source>
        <dbReference type="Google" id="ProtNLM"/>
    </source>
</evidence>
<dbReference type="EMBL" id="AZGD01000100">
    <property type="protein sequence ID" value="KRM17910.1"/>
    <property type="molecule type" value="Genomic_DNA"/>
</dbReference>
<dbReference type="PATRIC" id="fig|1423755.3.peg.1179"/>
<gene>
    <name evidence="1" type="ORF">FC40_GL001118</name>
</gene>
<dbReference type="RefSeq" id="WP_051523379.1">
    <property type="nucleotide sequence ID" value="NZ_AZGD01000100.1"/>
</dbReference>
<evidence type="ECO:0000313" key="2">
    <source>
        <dbReference type="Proteomes" id="UP000051054"/>
    </source>
</evidence>
<dbReference type="AlphaFoldDB" id="A0A0R1WRU6"/>
<name>A0A0R1WRU6_9LACO</name>
<proteinExistence type="predicted"/>
<evidence type="ECO:0000313" key="1">
    <source>
        <dbReference type="EMBL" id="KRM17910.1"/>
    </source>
</evidence>
<dbReference type="OrthoDB" id="2248737at2"/>
<organism evidence="1 2">
    <name type="scientific">Ligilactobacillus hayakitensis DSM 18933 = JCM 14209</name>
    <dbReference type="NCBI Taxonomy" id="1423755"/>
    <lineage>
        <taxon>Bacteria</taxon>
        <taxon>Bacillati</taxon>
        <taxon>Bacillota</taxon>
        <taxon>Bacilli</taxon>
        <taxon>Lactobacillales</taxon>
        <taxon>Lactobacillaceae</taxon>
        <taxon>Ligilactobacillus</taxon>
    </lineage>
</organism>
<keyword evidence="2" id="KW-1185">Reference proteome</keyword>
<sequence length="236" mass="27652">MEQYINELVKYQKKYPNFLKLQEKITFCLTVLNGLARQEIPDKIVNLEFSEDEIIDALSFCPDILEIQDRLLDLRQVVIETYGLWHIFSQEFVFELEKFLDKKKTLQLMAGNGALAKFIPEIKATDNFEWQGQDIQSPTPWVKVEQIDALEAVKEYGESVENIILEWAPDTEETDYQILKYLRQNQWQGRLIVIGEKNGATNSKLFWQKAQVKEVHQLTLVHPAIDFIKDKVFLVK</sequence>
<protein>
    <recommendedName>
        <fullName evidence="3">SAM-dependent methyltransferase</fullName>
    </recommendedName>
</protein>
<comment type="caution">
    <text evidence="1">The sequence shown here is derived from an EMBL/GenBank/DDBJ whole genome shotgun (WGS) entry which is preliminary data.</text>
</comment>
<dbReference type="Proteomes" id="UP000051054">
    <property type="component" value="Unassembled WGS sequence"/>
</dbReference>
<accession>A0A0R1WRU6</accession>
<reference evidence="1 2" key="1">
    <citation type="journal article" date="2015" name="Genome Announc.">
        <title>Expanding the biotechnology potential of lactobacilli through comparative genomics of 213 strains and associated genera.</title>
        <authorList>
            <person name="Sun Z."/>
            <person name="Harris H.M."/>
            <person name="McCann A."/>
            <person name="Guo C."/>
            <person name="Argimon S."/>
            <person name="Zhang W."/>
            <person name="Yang X."/>
            <person name="Jeffery I.B."/>
            <person name="Cooney J.C."/>
            <person name="Kagawa T.F."/>
            <person name="Liu W."/>
            <person name="Song Y."/>
            <person name="Salvetti E."/>
            <person name="Wrobel A."/>
            <person name="Rasinkangas P."/>
            <person name="Parkhill J."/>
            <person name="Rea M.C."/>
            <person name="O'Sullivan O."/>
            <person name="Ritari J."/>
            <person name="Douillard F.P."/>
            <person name="Paul Ross R."/>
            <person name="Yang R."/>
            <person name="Briner A.E."/>
            <person name="Felis G.E."/>
            <person name="de Vos W.M."/>
            <person name="Barrangou R."/>
            <person name="Klaenhammer T.R."/>
            <person name="Caufield P.W."/>
            <person name="Cui Y."/>
            <person name="Zhang H."/>
            <person name="O'Toole P.W."/>
        </authorList>
    </citation>
    <scope>NUCLEOTIDE SEQUENCE [LARGE SCALE GENOMIC DNA]</scope>
    <source>
        <strain evidence="1 2">DSM 18933</strain>
    </source>
</reference>